<comment type="similarity">
    <text evidence="2">Belongs to the AROS family.</text>
</comment>
<reference evidence="6 7" key="1">
    <citation type="journal article" date="2021" name="BMC Biol.">
        <title>Horizontally acquired antibacterial genes associated with adaptive radiation of ladybird beetles.</title>
        <authorList>
            <person name="Li H.S."/>
            <person name="Tang X.F."/>
            <person name="Huang Y.H."/>
            <person name="Xu Z.Y."/>
            <person name="Chen M.L."/>
            <person name="Du X.Y."/>
            <person name="Qiu B.Y."/>
            <person name="Chen P.T."/>
            <person name="Zhang W."/>
            <person name="Slipinski A."/>
            <person name="Escalona H.E."/>
            <person name="Waterhouse R.M."/>
            <person name="Zwick A."/>
            <person name="Pang H."/>
        </authorList>
    </citation>
    <scope>NUCLEOTIDE SEQUENCE [LARGE SCALE GENOMIC DNA]</scope>
    <source>
        <strain evidence="6">SYSU2018</strain>
    </source>
</reference>
<dbReference type="Pfam" id="PF15684">
    <property type="entry name" value="AROS"/>
    <property type="match status" value="1"/>
</dbReference>
<evidence type="ECO:0000256" key="5">
    <source>
        <dbReference type="ARBA" id="ARBA00032748"/>
    </source>
</evidence>
<dbReference type="InterPro" id="IPR023262">
    <property type="entry name" value="AROS"/>
</dbReference>
<evidence type="ECO:0000313" key="6">
    <source>
        <dbReference type="EMBL" id="KAL3271432.1"/>
    </source>
</evidence>
<dbReference type="AlphaFoldDB" id="A0ABD2MYZ1"/>
<dbReference type="PANTHER" id="PTHR31454:SF2">
    <property type="entry name" value="ACTIVE REGULATOR OF SIRT1"/>
    <property type="match status" value="1"/>
</dbReference>
<dbReference type="GO" id="GO:0005730">
    <property type="term" value="C:nucleolus"/>
    <property type="evidence" value="ECO:0007669"/>
    <property type="project" value="UniProtKB-SubCell"/>
</dbReference>
<evidence type="ECO:0000313" key="7">
    <source>
        <dbReference type="Proteomes" id="UP001516400"/>
    </source>
</evidence>
<evidence type="ECO:0000256" key="1">
    <source>
        <dbReference type="ARBA" id="ARBA00004604"/>
    </source>
</evidence>
<comment type="caution">
    <text evidence="6">The sequence shown here is derived from an EMBL/GenBank/DDBJ whole genome shotgun (WGS) entry which is preliminary data.</text>
</comment>
<dbReference type="Proteomes" id="UP001516400">
    <property type="component" value="Unassembled WGS sequence"/>
</dbReference>
<evidence type="ECO:0000256" key="3">
    <source>
        <dbReference type="ARBA" id="ARBA00016855"/>
    </source>
</evidence>
<keyword evidence="7" id="KW-1185">Reference proteome</keyword>
<dbReference type="PANTHER" id="PTHR31454">
    <property type="entry name" value="ACTIVE REGULATOR OF SIRT1"/>
    <property type="match status" value="1"/>
</dbReference>
<protein>
    <recommendedName>
        <fullName evidence="3">Active regulator of SIRT1</fullName>
    </recommendedName>
    <alternativeName>
        <fullName evidence="5">40S ribosomal protein S19-binding protein 1</fullName>
    </alternativeName>
</protein>
<organism evidence="6 7">
    <name type="scientific">Cryptolaemus montrouzieri</name>
    <dbReference type="NCBI Taxonomy" id="559131"/>
    <lineage>
        <taxon>Eukaryota</taxon>
        <taxon>Metazoa</taxon>
        <taxon>Ecdysozoa</taxon>
        <taxon>Arthropoda</taxon>
        <taxon>Hexapoda</taxon>
        <taxon>Insecta</taxon>
        <taxon>Pterygota</taxon>
        <taxon>Neoptera</taxon>
        <taxon>Endopterygota</taxon>
        <taxon>Coleoptera</taxon>
        <taxon>Polyphaga</taxon>
        <taxon>Cucujiformia</taxon>
        <taxon>Coccinelloidea</taxon>
        <taxon>Coccinellidae</taxon>
        <taxon>Scymninae</taxon>
        <taxon>Scymnini</taxon>
        <taxon>Cryptolaemus</taxon>
    </lineage>
</organism>
<proteinExistence type="inferred from homology"/>
<evidence type="ECO:0000256" key="4">
    <source>
        <dbReference type="ARBA" id="ARBA00023242"/>
    </source>
</evidence>
<accession>A0ABD2MYZ1</accession>
<evidence type="ECO:0000256" key="2">
    <source>
        <dbReference type="ARBA" id="ARBA00007318"/>
    </source>
</evidence>
<gene>
    <name evidence="6" type="ORF">HHI36_021918</name>
</gene>
<name>A0ABD2MYZ1_9CUCU</name>
<dbReference type="PRINTS" id="PR02029">
    <property type="entry name" value="ACTREGSIRT1"/>
</dbReference>
<sequence>MSSSIVKQALEIVDRDDLRQQRYRQKKEKKAKDVLAAKHLKDLHGSKKLTISELRKTFTPKEEIYEKNLKKLALLRKITTVQIDEEIRNQIIERSVTKRPITSKSKKKKDKQTVFTEEDFKKFEEEYTGE</sequence>
<dbReference type="EMBL" id="JABFTP020000042">
    <property type="protein sequence ID" value="KAL3271432.1"/>
    <property type="molecule type" value="Genomic_DNA"/>
</dbReference>
<keyword evidence="4" id="KW-0539">Nucleus</keyword>
<comment type="subcellular location">
    <subcellularLocation>
        <location evidence="1">Nucleus</location>
        <location evidence="1">Nucleolus</location>
    </subcellularLocation>
</comment>